<dbReference type="InterPro" id="IPR007905">
    <property type="entry name" value="EBP"/>
</dbReference>
<evidence type="ECO:0000259" key="16">
    <source>
        <dbReference type="PROSITE" id="PS51751"/>
    </source>
</evidence>
<dbReference type="PANTHER" id="PTHR14207">
    <property type="entry name" value="STEROL ISOMERASE"/>
    <property type="match status" value="1"/>
</dbReference>
<keyword evidence="12" id="KW-0413">Isomerase</keyword>
<keyword evidence="7" id="KW-0756">Sterol biosynthesis</keyword>
<keyword evidence="6 13" id="KW-1133">Transmembrane helix</keyword>
<dbReference type="GO" id="GO:0016126">
    <property type="term" value="P:sterol biosynthetic process"/>
    <property type="evidence" value="ECO:0007669"/>
    <property type="project" value="UniProtKB-KW"/>
</dbReference>
<dbReference type="Pfam" id="PF05241">
    <property type="entry name" value="EBP"/>
    <property type="match status" value="1"/>
</dbReference>
<keyword evidence="8" id="KW-0443">Lipid metabolism</keyword>
<evidence type="ECO:0000313" key="18">
    <source>
        <dbReference type="Proteomes" id="UP000026961"/>
    </source>
</evidence>
<feature type="region of interest" description="Disordered" evidence="14">
    <location>
        <begin position="1"/>
        <end position="111"/>
    </location>
</feature>
<dbReference type="GO" id="GO:0016020">
    <property type="term" value="C:membrane"/>
    <property type="evidence" value="ECO:0007669"/>
    <property type="project" value="UniProtKB-SubCell"/>
</dbReference>
<dbReference type="GO" id="GO:0000247">
    <property type="term" value="F:C-8 sterol isomerase activity"/>
    <property type="evidence" value="ECO:0007669"/>
    <property type="project" value="TreeGrafter"/>
</dbReference>
<feature type="transmembrane region" description="Helical" evidence="15">
    <location>
        <begin position="399"/>
        <end position="419"/>
    </location>
</feature>
<evidence type="ECO:0000256" key="4">
    <source>
        <dbReference type="ARBA" id="ARBA00022692"/>
    </source>
</evidence>
<dbReference type="STRING" id="40148.A0A0D9Y226"/>
<dbReference type="EnsemblPlants" id="OGLUM01G00250.1">
    <property type="protein sequence ID" value="OGLUM01G00250.1"/>
    <property type="gene ID" value="OGLUM01G00250"/>
</dbReference>
<dbReference type="PROSITE" id="PS51751">
    <property type="entry name" value="EXPERA"/>
    <property type="match status" value="1"/>
</dbReference>
<evidence type="ECO:0000313" key="17">
    <source>
        <dbReference type="EnsemblPlants" id="OGLUM01G00250.1"/>
    </source>
</evidence>
<evidence type="ECO:0000256" key="14">
    <source>
        <dbReference type="SAM" id="MobiDB-lite"/>
    </source>
</evidence>
<evidence type="ECO:0000256" key="2">
    <source>
        <dbReference type="ARBA" id="ARBA00008337"/>
    </source>
</evidence>
<sequence>MAAAARRGASIRSCNGMKVVGPHPHKPLSKCGHSREPGARRRRRRRTKRRWGDSAERRDALAGAPPPPLPPERRGCSEQQGGGGGIVAFHRGGAAGRSSAGALSSTPNGGGVAQAVARIDLELPSPVLAQSSSEVAASSSSSSLSPLPIRRAPLTKRHLGRRRHVGGGRTTWSGRRRRAATASGGCAAAVGALLPWSSASPPLPSLLSPLAVIGRKPGMGHPHPHPYAPAELHLPGFVPLQLSQAQILVPYLATSLFLLLAVWLISGRCSRRLSDTDRWLMCWWAFTGLTHIIIEGTFVFAPNFFSNQNPSYFDEVWKEYSKGDSRYVARDPATVTVEGITAVLEGPASLLAVYAIASGKSYSHILQFTVCLGQLYGCLVYFITAYLDGFNFWTSPFYFWAYFIGANSSWVVIPTMIAIRSWKKICAAFQVEKVKTK</sequence>
<dbReference type="GO" id="GO:0004769">
    <property type="term" value="F:steroid Delta-isomerase activity"/>
    <property type="evidence" value="ECO:0007669"/>
    <property type="project" value="TreeGrafter"/>
</dbReference>
<evidence type="ECO:0000256" key="6">
    <source>
        <dbReference type="ARBA" id="ARBA00022989"/>
    </source>
</evidence>
<dbReference type="AlphaFoldDB" id="A0A0D9Y226"/>
<reference evidence="17" key="3">
    <citation type="submission" date="2018-05" db="EMBL/GenBank/DDBJ databases">
        <title>OgluRS3 (Oryza glumaepatula Reference Sequence Version 3).</title>
        <authorList>
            <person name="Zhang J."/>
            <person name="Kudrna D."/>
            <person name="Lee S."/>
            <person name="Talag J."/>
            <person name="Welchert J."/>
            <person name="Wing R.A."/>
        </authorList>
    </citation>
    <scope>NUCLEOTIDE SEQUENCE [LARGE SCALE GENOMIC DNA]</scope>
</reference>
<comment type="similarity">
    <text evidence="2">Belongs to the EBP family.</text>
</comment>
<evidence type="ECO:0000256" key="13">
    <source>
        <dbReference type="PROSITE-ProRule" id="PRU01087"/>
    </source>
</evidence>
<feature type="transmembrane region" description="Helical" evidence="15">
    <location>
        <begin position="179"/>
        <end position="199"/>
    </location>
</feature>
<dbReference type="PANTHER" id="PTHR14207:SF0">
    <property type="entry name" value="3-BETA-HYDROXYSTEROID-DELTA(8),DELTA(7)-ISOMERASE"/>
    <property type="match status" value="1"/>
</dbReference>
<feature type="transmembrane region" description="Helical" evidence="15">
    <location>
        <begin position="339"/>
        <end position="357"/>
    </location>
</feature>
<feature type="transmembrane region" description="Helical" evidence="15">
    <location>
        <begin position="247"/>
        <end position="267"/>
    </location>
</feature>
<evidence type="ECO:0000256" key="1">
    <source>
        <dbReference type="ARBA" id="ARBA00004141"/>
    </source>
</evidence>
<keyword evidence="11" id="KW-0753">Steroid metabolism</keyword>
<dbReference type="eggNOG" id="KOG4826">
    <property type="taxonomic scope" value="Eukaryota"/>
</dbReference>
<evidence type="ECO:0000256" key="9">
    <source>
        <dbReference type="ARBA" id="ARBA00023136"/>
    </source>
</evidence>
<protein>
    <recommendedName>
        <fullName evidence="16">EXPERA domain-containing protein</fullName>
    </recommendedName>
</protein>
<keyword evidence="5" id="KW-0752">Steroid biosynthesis</keyword>
<dbReference type="GO" id="GO:0005783">
    <property type="term" value="C:endoplasmic reticulum"/>
    <property type="evidence" value="ECO:0007669"/>
    <property type="project" value="TreeGrafter"/>
</dbReference>
<reference evidence="17" key="1">
    <citation type="submission" date="2013-08" db="EMBL/GenBank/DDBJ databases">
        <title>Oryza genome evolution.</title>
        <authorList>
            <person name="Wing R.A."/>
            <person name="Panaud O."/>
            <person name="Oliveira A.C."/>
        </authorList>
    </citation>
    <scope>NUCLEOTIDE SEQUENCE</scope>
</reference>
<comment type="subcellular location">
    <subcellularLocation>
        <location evidence="1">Membrane</location>
        <topology evidence="1">Multi-pass membrane protein</topology>
    </subcellularLocation>
</comment>
<feature type="transmembrane region" description="Helical" evidence="15">
    <location>
        <begin position="364"/>
        <end position="387"/>
    </location>
</feature>
<organism evidence="17">
    <name type="scientific">Oryza glumipatula</name>
    <dbReference type="NCBI Taxonomy" id="40148"/>
    <lineage>
        <taxon>Eukaryota</taxon>
        <taxon>Viridiplantae</taxon>
        <taxon>Streptophyta</taxon>
        <taxon>Embryophyta</taxon>
        <taxon>Tracheophyta</taxon>
        <taxon>Spermatophyta</taxon>
        <taxon>Magnoliopsida</taxon>
        <taxon>Liliopsida</taxon>
        <taxon>Poales</taxon>
        <taxon>Poaceae</taxon>
        <taxon>BOP clade</taxon>
        <taxon>Oryzoideae</taxon>
        <taxon>Oryzeae</taxon>
        <taxon>Oryzinae</taxon>
        <taxon>Oryza</taxon>
    </lineage>
</organism>
<feature type="domain" description="EXPERA" evidence="16">
    <location>
        <begin position="276"/>
        <end position="418"/>
    </location>
</feature>
<feature type="compositionally biased region" description="Low complexity" evidence="14">
    <location>
        <begin position="96"/>
        <end position="105"/>
    </location>
</feature>
<keyword evidence="9 13" id="KW-0472">Membrane</keyword>
<dbReference type="Gramene" id="OGLUM01G00250.1">
    <property type="protein sequence ID" value="OGLUM01G00250.1"/>
    <property type="gene ID" value="OGLUM01G00250"/>
</dbReference>
<evidence type="ECO:0000256" key="15">
    <source>
        <dbReference type="SAM" id="Phobius"/>
    </source>
</evidence>
<dbReference type="Proteomes" id="UP000026961">
    <property type="component" value="Chromosome 1"/>
</dbReference>
<feature type="compositionally biased region" description="Basic residues" evidence="14">
    <location>
        <begin position="40"/>
        <end position="49"/>
    </location>
</feature>
<dbReference type="GO" id="GO:0047750">
    <property type="term" value="F:cholestenol delta-isomerase activity"/>
    <property type="evidence" value="ECO:0007669"/>
    <property type="project" value="InterPro"/>
</dbReference>
<evidence type="ECO:0000256" key="12">
    <source>
        <dbReference type="ARBA" id="ARBA00023235"/>
    </source>
</evidence>
<feature type="transmembrane region" description="Helical" evidence="15">
    <location>
        <begin position="279"/>
        <end position="301"/>
    </location>
</feature>
<reference evidence="17" key="2">
    <citation type="submission" date="2015-04" db="UniProtKB">
        <authorList>
            <consortium name="EnsemblPlants"/>
        </authorList>
    </citation>
    <scope>IDENTIFICATION</scope>
</reference>
<evidence type="ECO:0000256" key="7">
    <source>
        <dbReference type="ARBA" id="ARBA00023011"/>
    </source>
</evidence>
<evidence type="ECO:0000256" key="8">
    <source>
        <dbReference type="ARBA" id="ARBA00023098"/>
    </source>
</evidence>
<keyword evidence="18" id="KW-1185">Reference proteome</keyword>
<evidence type="ECO:0000256" key="3">
    <source>
        <dbReference type="ARBA" id="ARBA00022516"/>
    </source>
</evidence>
<dbReference type="InterPro" id="IPR033118">
    <property type="entry name" value="EXPERA"/>
</dbReference>
<proteinExistence type="inferred from homology"/>
<feature type="compositionally biased region" description="Basic and acidic residues" evidence="14">
    <location>
        <begin position="50"/>
        <end position="60"/>
    </location>
</feature>
<name>A0A0D9Y226_9ORYZ</name>
<evidence type="ECO:0000256" key="5">
    <source>
        <dbReference type="ARBA" id="ARBA00022955"/>
    </source>
</evidence>
<accession>A0A0D9Y226</accession>
<evidence type="ECO:0000256" key="10">
    <source>
        <dbReference type="ARBA" id="ARBA00023166"/>
    </source>
</evidence>
<keyword evidence="3" id="KW-0444">Lipid biosynthesis</keyword>
<evidence type="ECO:0000256" key="11">
    <source>
        <dbReference type="ARBA" id="ARBA00023221"/>
    </source>
</evidence>
<keyword evidence="4 13" id="KW-0812">Transmembrane</keyword>
<dbReference type="HOGENOM" id="CLU_627593_0_0_1"/>
<keyword evidence="10" id="KW-1207">Sterol metabolism</keyword>